<protein>
    <submittedName>
        <fullName evidence="1">Uncharacterized protein</fullName>
    </submittedName>
</protein>
<accession>A0A8S5PVT6</accession>
<reference evidence="1" key="1">
    <citation type="journal article" date="2021" name="Proc. Natl. Acad. Sci. U.S.A.">
        <title>A Catalog of Tens of Thousands of Viruses from Human Metagenomes Reveals Hidden Associations with Chronic Diseases.</title>
        <authorList>
            <person name="Tisza M.J."/>
            <person name="Buck C.B."/>
        </authorList>
    </citation>
    <scope>NUCLEOTIDE SEQUENCE</scope>
    <source>
        <strain evidence="1">CtlgF9</strain>
    </source>
</reference>
<proteinExistence type="predicted"/>
<evidence type="ECO:0000313" key="1">
    <source>
        <dbReference type="EMBL" id="DAE10681.1"/>
    </source>
</evidence>
<dbReference type="EMBL" id="BK015517">
    <property type="protein sequence ID" value="DAE10681.1"/>
    <property type="molecule type" value="Genomic_DNA"/>
</dbReference>
<name>A0A8S5PVT6_9CAUD</name>
<organism evidence="1">
    <name type="scientific">Siphoviridae sp. ctlgF9</name>
    <dbReference type="NCBI Taxonomy" id="2825649"/>
    <lineage>
        <taxon>Viruses</taxon>
        <taxon>Duplodnaviria</taxon>
        <taxon>Heunggongvirae</taxon>
        <taxon>Uroviricota</taxon>
        <taxon>Caudoviricetes</taxon>
    </lineage>
</organism>
<sequence length="90" mass="10313">MANLQNRIEDRSKVMRAAMMYMACEAARTILLEQINNKNSKVDLTAEDIVDLAIMQNRATLTLEASHVIDDIKADLRKRKKIQKLALEQQ</sequence>